<accession>A0ABY4NZW7</accession>
<organism evidence="3 4">
    <name type="scientific">Amycolatopsis thermalba</name>
    <dbReference type="NCBI Taxonomy" id="944492"/>
    <lineage>
        <taxon>Bacteria</taxon>
        <taxon>Bacillati</taxon>
        <taxon>Actinomycetota</taxon>
        <taxon>Actinomycetes</taxon>
        <taxon>Pseudonocardiales</taxon>
        <taxon>Pseudonocardiaceae</taxon>
        <taxon>Amycolatopsis</taxon>
    </lineage>
</organism>
<proteinExistence type="predicted"/>
<dbReference type="Proteomes" id="UP000830158">
    <property type="component" value="Chromosome"/>
</dbReference>
<name>A0ABY4NZW7_9PSEU</name>
<dbReference type="InterPro" id="IPR011008">
    <property type="entry name" value="Dimeric_a/b-barrel"/>
</dbReference>
<feature type="compositionally biased region" description="Basic and acidic residues" evidence="1">
    <location>
        <begin position="270"/>
        <end position="279"/>
    </location>
</feature>
<gene>
    <name evidence="3" type="ORF">L1857_23905</name>
</gene>
<evidence type="ECO:0000256" key="1">
    <source>
        <dbReference type="SAM" id="MobiDB-lite"/>
    </source>
</evidence>
<dbReference type="Pfam" id="PF07978">
    <property type="entry name" value="NIPSNAP"/>
    <property type="match status" value="1"/>
</dbReference>
<dbReference type="Gene3D" id="3.30.70.100">
    <property type="match status" value="1"/>
</dbReference>
<evidence type="ECO:0000313" key="3">
    <source>
        <dbReference type="EMBL" id="UQS25630.1"/>
    </source>
</evidence>
<keyword evidence="4" id="KW-1185">Reference proteome</keyword>
<dbReference type="InterPro" id="IPR012577">
    <property type="entry name" value="NIPSNAP"/>
</dbReference>
<dbReference type="SUPFAM" id="SSF54909">
    <property type="entry name" value="Dimeric alpha+beta barrel"/>
    <property type="match status" value="1"/>
</dbReference>
<feature type="domain" description="NIPSNAP" evidence="2">
    <location>
        <begin position="8"/>
        <end position="104"/>
    </location>
</feature>
<dbReference type="EMBL" id="CP091196">
    <property type="protein sequence ID" value="UQS25630.1"/>
    <property type="molecule type" value="Genomic_DNA"/>
</dbReference>
<evidence type="ECO:0000259" key="2">
    <source>
        <dbReference type="Pfam" id="PF07978"/>
    </source>
</evidence>
<sequence>MTEMCELFELRQYTLHPGRREELVALFDRHFVESQAEAGMRVYGQFRDLDDPDRFVWIRGFPDAARRAEALAAFYERHPAWRTHRHTANATMVDSGDVLLLEPVTGSLDAAGAGPPGVAGFGAGGAGPPRVVGSGGGGAGPPGVVVGSGAGDAGPRGVVVGSGGGGAGPPGVVAGSGVGGAAPVAAASGLFEIVVAYPDDPAEFPDVFRQEITPALAEAGTPPLASFRTSLRRNDYPRLPIREGEQVFAWLTRLPPGHERLPLPPALTERSSRPPDRLRLAPTPRSWLR</sequence>
<reference evidence="3" key="1">
    <citation type="submission" date="2022-01" db="EMBL/GenBank/DDBJ databases">
        <title>PSI-footprinting approach for the identification of protein synthesis inhibitor producers.</title>
        <authorList>
            <person name="Handel F."/>
            <person name="Kulik A."/>
            <person name="Wex K.W."/>
            <person name="Berscheid A."/>
            <person name="Saur J.S."/>
            <person name="Winkler A."/>
            <person name="Wibberg D."/>
            <person name="Kalinowski J."/>
            <person name="Broetz-Oesterhelt H."/>
            <person name="Mast Y."/>
        </authorList>
    </citation>
    <scope>NUCLEOTIDE SEQUENCE</scope>
    <source>
        <strain evidence="3">KNN 49.3e</strain>
    </source>
</reference>
<dbReference type="RefSeq" id="WP_094007994.1">
    <property type="nucleotide sequence ID" value="NZ_CP091196.1"/>
</dbReference>
<feature type="region of interest" description="Disordered" evidence="1">
    <location>
        <begin position="255"/>
        <end position="289"/>
    </location>
</feature>
<protein>
    <submittedName>
        <fullName evidence="3">NIPSNAP family protein</fullName>
    </submittedName>
</protein>
<evidence type="ECO:0000313" key="4">
    <source>
        <dbReference type="Proteomes" id="UP000830158"/>
    </source>
</evidence>